<dbReference type="EMBL" id="FNOM01000015">
    <property type="protein sequence ID" value="SDX68008.1"/>
    <property type="molecule type" value="Genomic_DNA"/>
</dbReference>
<evidence type="ECO:0000313" key="2">
    <source>
        <dbReference type="EMBL" id="SDX68008.1"/>
    </source>
</evidence>
<dbReference type="Pfam" id="PF05713">
    <property type="entry name" value="MobC"/>
    <property type="match status" value="1"/>
</dbReference>
<dbReference type="RefSeq" id="WP_092891922.1">
    <property type="nucleotide sequence ID" value="NZ_CP061500.1"/>
</dbReference>
<feature type="domain" description="Bacterial mobilisation" evidence="1">
    <location>
        <begin position="116"/>
        <end position="167"/>
    </location>
</feature>
<dbReference type="AlphaFoldDB" id="A0A1H3DPI9"/>
<dbReference type="InterPro" id="IPR008687">
    <property type="entry name" value="MobC"/>
</dbReference>
<gene>
    <name evidence="2" type="ORF">SAMN04488238_1157</name>
</gene>
<name>A0A1H3DPI9_9RHOB</name>
<dbReference type="Proteomes" id="UP000198539">
    <property type="component" value="Unassembled WGS sequence"/>
</dbReference>
<dbReference type="STRING" id="564137.SAMN04488238_1157"/>
<dbReference type="OrthoDB" id="7779024at2"/>
<sequence length="195" mass="21477">MPRARRLTENERLSIAKARAEGVPVRELATRYGVSRVSIYNASNHGTERQEANASRSRVIGIRVSARDLRGFDAALGRRGIAHRSDAMRRLMLAADDILRPDEAMTEELRAMSAALNRVGNNVNQVARRLNEAKVRGELPPYTAASHAEIRELAGLVFELADQIQQLFRARRRALDLDVNKALAGLVSGGQNGAD</sequence>
<protein>
    <submittedName>
        <fullName evidence="2">Mobilisation protein (MobC)</fullName>
    </submittedName>
</protein>
<evidence type="ECO:0000259" key="1">
    <source>
        <dbReference type="Pfam" id="PF05713"/>
    </source>
</evidence>
<keyword evidence="3" id="KW-1185">Reference proteome</keyword>
<proteinExistence type="predicted"/>
<organism evidence="2 3">
    <name type="scientific">Roseicitreum antarcticum</name>
    <dbReference type="NCBI Taxonomy" id="564137"/>
    <lineage>
        <taxon>Bacteria</taxon>
        <taxon>Pseudomonadati</taxon>
        <taxon>Pseudomonadota</taxon>
        <taxon>Alphaproteobacteria</taxon>
        <taxon>Rhodobacterales</taxon>
        <taxon>Paracoccaceae</taxon>
        <taxon>Roseicitreum</taxon>
    </lineage>
</organism>
<reference evidence="2 3" key="1">
    <citation type="submission" date="2016-10" db="EMBL/GenBank/DDBJ databases">
        <authorList>
            <person name="de Groot N.N."/>
        </authorList>
    </citation>
    <scope>NUCLEOTIDE SEQUENCE [LARGE SCALE GENOMIC DNA]</scope>
    <source>
        <strain evidence="2 3">CGMCC 1.8894</strain>
    </source>
</reference>
<accession>A0A1H3DPI9</accession>
<evidence type="ECO:0000313" key="3">
    <source>
        <dbReference type="Proteomes" id="UP000198539"/>
    </source>
</evidence>